<evidence type="ECO:0000313" key="2">
    <source>
        <dbReference type="Proteomes" id="UP000310200"/>
    </source>
</evidence>
<reference evidence="1 2" key="1">
    <citation type="journal article" date="2019" name="Philos. Trans. R. Soc. Lond., B, Biol. Sci.">
        <title>Ant behaviour and brain gene expression of defending hosts depend on the ecological success of the intruding social parasite.</title>
        <authorList>
            <person name="Kaur R."/>
            <person name="Stoldt M."/>
            <person name="Jongepier E."/>
            <person name="Feldmeyer B."/>
            <person name="Menzel F."/>
            <person name="Bornberg-Bauer E."/>
            <person name="Foitzik S."/>
        </authorList>
    </citation>
    <scope>NUCLEOTIDE SEQUENCE [LARGE SCALE GENOMIC DNA]</scope>
    <source>
        <tissue evidence="1">Whole body</tissue>
    </source>
</reference>
<dbReference type="AlphaFoldDB" id="A0A4S2KTE5"/>
<keyword evidence="2" id="KW-1185">Reference proteome</keyword>
<dbReference type="Proteomes" id="UP000310200">
    <property type="component" value="Unassembled WGS sequence"/>
</dbReference>
<name>A0A4S2KTE5_9HYME</name>
<proteinExistence type="predicted"/>
<evidence type="ECO:0000313" key="1">
    <source>
        <dbReference type="EMBL" id="TGZ53282.1"/>
    </source>
</evidence>
<gene>
    <name evidence="1" type="ORF">DBV15_04300</name>
</gene>
<sequence length="79" mass="9060">MIISRWWIHGSSVRPAVPRLPRAIAAINTSTRRRIVVWWVVTRLCNFIAPLEMQRALTTMGVKDFLRKAIIPAKPNRPG</sequence>
<comment type="caution">
    <text evidence="1">The sequence shown here is derived from an EMBL/GenBank/DDBJ whole genome shotgun (WGS) entry which is preliminary data.</text>
</comment>
<accession>A0A4S2KTE5</accession>
<organism evidence="1 2">
    <name type="scientific">Temnothorax longispinosus</name>
    <dbReference type="NCBI Taxonomy" id="300112"/>
    <lineage>
        <taxon>Eukaryota</taxon>
        <taxon>Metazoa</taxon>
        <taxon>Ecdysozoa</taxon>
        <taxon>Arthropoda</taxon>
        <taxon>Hexapoda</taxon>
        <taxon>Insecta</taxon>
        <taxon>Pterygota</taxon>
        <taxon>Neoptera</taxon>
        <taxon>Endopterygota</taxon>
        <taxon>Hymenoptera</taxon>
        <taxon>Apocrita</taxon>
        <taxon>Aculeata</taxon>
        <taxon>Formicoidea</taxon>
        <taxon>Formicidae</taxon>
        <taxon>Myrmicinae</taxon>
        <taxon>Temnothorax</taxon>
    </lineage>
</organism>
<protein>
    <submittedName>
        <fullName evidence="1">Uncharacterized protein</fullName>
    </submittedName>
</protein>
<dbReference type="EMBL" id="QBLH01001066">
    <property type="protein sequence ID" value="TGZ53282.1"/>
    <property type="molecule type" value="Genomic_DNA"/>
</dbReference>